<accession>A0A538TZ13</accession>
<dbReference type="AlphaFoldDB" id="A0A538TZ13"/>
<dbReference type="PROSITE" id="PS00584">
    <property type="entry name" value="PFKB_KINASES_2"/>
    <property type="match status" value="1"/>
</dbReference>
<evidence type="ECO:0000259" key="4">
    <source>
        <dbReference type="Pfam" id="PF00294"/>
    </source>
</evidence>
<dbReference type="GO" id="GO:0016301">
    <property type="term" value="F:kinase activity"/>
    <property type="evidence" value="ECO:0007669"/>
    <property type="project" value="UniProtKB-KW"/>
</dbReference>
<evidence type="ECO:0000313" key="5">
    <source>
        <dbReference type="EMBL" id="TMQ68821.1"/>
    </source>
</evidence>
<dbReference type="PANTHER" id="PTHR10584">
    <property type="entry name" value="SUGAR KINASE"/>
    <property type="match status" value="1"/>
</dbReference>
<dbReference type="PANTHER" id="PTHR10584:SF166">
    <property type="entry name" value="RIBOKINASE"/>
    <property type="match status" value="1"/>
</dbReference>
<organism evidence="5 6">
    <name type="scientific">Eiseniibacteriota bacterium</name>
    <dbReference type="NCBI Taxonomy" id="2212470"/>
    <lineage>
        <taxon>Bacteria</taxon>
        <taxon>Candidatus Eiseniibacteriota</taxon>
    </lineage>
</organism>
<evidence type="ECO:0000313" key="6">
    <source>
        <dbReference type="Proteomes" id="UP000319771"/>
    </source>
</evidence>
<sequence length="282" mass="28650">MTGPRAWARPAAPSSSPRWAPACGVPAAGSRASLATTIPPACSRRSGRAASIPPGWRGSAGPAGGRGSSTRRPGGASSTTRDGRRTATSRPRPSACPTPIGTRGACTSRRCRSSASASGSSPAKGVFVSVDPHEPVREDNLDAWRDLLASVDACFPGPDELRLDAGPDARALVRRLASGRLGLVAFKRGAQGGTLVQREPECLLAWAAVETPVVDPTGAGDAFAGGFLAGLRETGQLDRALGQGAVAASFAIGDWGARGLLGATRAAAEARLDAWLAARARG</sequence>
<keyword evidence="1" id="KW-0808">Transferase</keyword>
<dbReference type="Pfam" id="PF00294">
    <property type="entry name" value="PfkB"/>
    <property type="match status" value="1"/>
</dbReference>
<feature type="compositionally biased region" description="Low complexity" evidence="3">
    <location>
        <begin position="68"/>
        <end position="80"/>
    </location>
</feature>
<proteinExistence type="predicted"/>
<dbReference type="InterPro" id="IPR029056">
    <property type="entry name" value="Ribokinase-like"/>
</dbReference>
<dbReference type="InterPro" id="IPR011611">
    <property type="entry name" value="PfkB_dom"/>
</dbReference>
<evidence type="ECO:0000256" key="1">
    <source>
        <dbReference type="ARBA" id="ARBA00022679"/>
    </source>
</evidence>
<evidence type="ECO:0000256" key="2">
    <source>
        <dbReference type="ARBA" id="ARBA00022777"/>
    </source>
</evidence>
<feature type="domain" description="Carbohydrate kinase PfkB" evidence="4">
    <location>
        <begin position="130"/>
        <end position="258"/>
    </location>
</feature>
<dbReference type="Proteomes" id="UP000319771">
    <property type="component" value="Unassembled WGS sequence"/>
</dbReference>
<gene>
    <name evidence="5" type="ORF">E6K81_16275</name>
</gene>
<feature type="compositionally biased region" description="Low complexity" evidence="3">
    <location>
        <begin position="101"/>
        <end position="121"/>
    </location>
</feature>
<dbReference type="InterPro" id="IPR002173">
    <property type="entry name" value="Carboh/pur_kinase_PfkB_CS"/>
</dbReference>
<reference evidence="5 6" key="1">
    <citation type="journal article" date="2019" name="Nat. Microbiol.">
        <title>Mediterranean grassland soil C-N compound turnover is dependent on rainfall and depth, and is mediated by genomically divergent microorganisms.</title>
        <authorList>
            <person name="Diamond S."/>
            <person name="Andeer P.F."/>
            <person name="Li Z."/>
            <person name="Crits-Christoph A."/>
            <person name="Burstein D."/>
            <person name="Anantharaman K."/>
            <person name="Lane K.R."/>
            <person name="Thomas B.C."/>
            <person name="Pan C."/>
            <person name="Northen T.R."/>
            <person name="Banfield J.F."/>
        </authorList>
    </citation>
    <scope>NUCLEOTIDE SEQUENCE [LARGE SCALE GENOMIC DNA]</scope>
    <source>
        <strain evidence="5">WS_11</strain>
    </source>
</reference>
<feature type="compositionally biased region" description="Low complexity" evidence="3">
    <location>
        <begin position="1"/>
        <end position="22"/>
    </location>
</feature>
<comment type="caution">
    <text evidence="5">The sequence shown here is derived from an EMBL/GenBank/DDBJ whole genome shotgun (WGS) entry which is preliminary data.</text>
</comment>
<evidence type="ECO:0000256" key="3">
    <source>
        <dbReference type="SAM" id="MobiDB-lite"/>
    </source>
</evidence>
<dbReference type="Gene3D" id="3.40.1190.20">
    <property type="match status" value="1"/>
</dbReference>
<dbReference type="EMBL" id="VBPB01000371">
    <property type="protein sequence ID" value="TMQ68821.1"/>
    <property type="molecule type" value="Genomic_DNA"/>
</dbReference>
<feature type="region of interest" description="Disordered" evidence="3">
    <location>
        <begin position="1"/>
        <end position="126"/>
    </location>
</feature>
<dbReference type="SUPFAM" id="SSF53613">
    <property type="entry name" value="Ribokinase-like"/>
    <property type="match status" value="1"/>
</dbReference>
<protein>
    <submittedName>
        <fullName evidence="5">Carbohydrate kinase family protein</fullName>
    </submittedName>
</protein>
<keyword evidence="2 5" id="KW-0418">Kinase</keyword>
<name>A0A538TZ13_UNCEI</name>